<dbReference type="GO" id="GO:0032259">
    <property type="term" value="P:methylation"/>
    <property type="evidence" value="ECO:0007669"/>
    <property type="project" value="UniProtKB-KW"/>
</dbReference>
<dbReference type="Gene3D" id="3.40.50.150">
    <property type="entry name" value="Vaccinia Virus protein VP39"/>
    <property type="match status" value="1"/>
</dbReference>
<dbReference type="HOGENOM" id="CLU_010595_1_1_1"/>
<proteinExistence type="predicted"/>
<dbReference type="OrthoDB" id="2013972at2759"/>
<keyword evidence="2" id="KW-1185">Reference proteome</keyword>
<dbReference type="Pfam" id="PF13489">
    <property type="entry name" value="Methyltransf_23"/>
    <property type="match status" value="1"/>
</dbReference>
<dbReference type="EMBL" id="JH921432">
    <property type="protein sequence ID" value="EKD18943.1"/>
    <property type="molecule type" value="Genomic_DNA"/>
</dbReference>
<name>K1XDJ3_MARBU</name>
<keyword evidence="1" id="KW-0489">Methyltransferase</keyword>
<dbReference type="OMA" id="NVEFMMD"/>
<dbReference type="InterPro" id="IPR029063">
    <property type="entry name" value="SAM-dependent_MTases_sf"/>
</dbReference>
<dbReference type="CDD" id="cd02440">
    <property type="entry name" value="AdoMet_MTases"/>
    <property type="match status" value="1"/>
</dbReference>
<evidence type="ECO:0000313" key="1">
    <source>
        <dbReference type="EMBL" id="EKD18943.1"/>
    </source>
</evidence>
<evidence type="ECO:0000313" key="2">
    <source>
        <dbReference type="Proteomes" id="UP000006753"/>
    </source>
</evidence>
<dbReference type="SUPFAM" id="SSF53335">
    <property type="entry name" value="S-adenosyl-L-methionine-dependent methyltransferases"/>
    <property type="match status" value="1"/>
</dbReference>
<dbReference type="PANTHER" id="PTHR43591">
    <property type="entry name" value="METHYLTRANSFERASE"/>
    <property type="match status" value="1"/>
</dbReference>
<keyword evidence="1" id="KW-0808">Transferase</keyword>
<gene>
    <name evidence="1" type="ORF">MBM_03185</name>
</gene>
<dbReference type="GeneID" id="18759120"/>
<protein>
    <submittedName>
        <fullName evidence="1">UMTA methyltransferase family protein</fullName>
    </submittedName>
</protein>
<dbReference type="PANTHER" id="PTHR43591:SF24">
    <property type="entry name" value="2-METHOXY-6-POLYPRENYL-1,4-BENZOQUINOL METHYLASE, MITOCHONDRIAL"/>
    <property type="match status" value="1"/>
</dbReference>
<dbReference type="eggNOG" id="ENOG502QSKG">
    <property type="taxonomic scope" value="Eukaryota"/>
</dbReference>
<reference evidence="1 2" key="1">
    <citation type="journal article" date="2012" name="BMC Genomics">
        <title>Sequencing the genome of Marssonina brunnea reveals fungus-poplar co-evolution.</title>
        <authorList>
            <person name="Zhu S."/>
            <person name="Cao Y.-Z."/>
            <person name="Jiang C."/>
            <person name="Tan B.-Y."/>
            <person name="Wang Z."/>
            <person name="Feng S."/>
            <person name="Zhang L."/>
            <person name="Su X.-H."/>
            <person name="Brejova B."/>
            <person name="Vinar T."/>
            <person name="Xu M."/>
            <person name="Wang M.-X."/>
            <person name="Zhang S.-G."/>
            <person name="Huang M.-R."/>
            <person name="Wu R."/>
            <person name="Zhou Y."/>
        </authorList>
    </citation>
    <scope>NUCLEOTIDE SEQUENCE [LARGE SCALE GENOMIC DNA]</scope>
    <source>
        <strain evidence="1 2">MB_m1</strain>
    </source>
</reference>
<dbReference type="KEGG" id="mbe:MBM_03185"/>
<organism evidence="1 2">
    <name type="scientific">Marssonina brunnea f. sp. multigermtubi (strain MB_m1)</name>
    <name type="common">Marssonina leaf spot fungus</name>
    <dbReference type="NCBI Taxonomy" id="1072389"/>
    <lineage>
        <taxon>Eukaryota</taxon>
        <taxon>Fungi</taxon>
        <taxon>Dikarya</taxon>
        <taxon>Ascomycota</taxon>
        <taxon>Pezizomycotina</taxon>
        <taxon>Leotiomycetes</taxon>
        <taxon>Helotiales</taxon>
        <taxon>Drepanopezizaceae</taxon>
        <taxon>Drepanopeziza</taxon>
    </lineage>
</organism>
<dbReference type="GO" id="GO:0008168">
    <property type="term" value="F:methyltransferase activity"/>
    <property type="evidence" value="ECO:0007669"/>
    <property type="project" value="UniProtKB-KW"/>
</dbReference>
<accession>K1XDJ3</accession>
<dbReference type="Proteomes" id="UP000006753">
    <property type="component" value="Unassembled WGS sequence"/>
</dbReference>
<dbReference type="AlphaFoldDB" id="K1XDJ3"/>
<sequence length="334" mass="37841">MNNLANTSSLDHQGEDDAIEADSFSDSGYEGQSVRSSLESLTDSTFEYHYEHGHRYHRDGQSLLPNDETEQDRLDLQHHIFKLILNGELTRTVLPPTTQKVIDVGTGTGIWAIELGDAMPSATIVGVDQSPIQPVWVPPNVSFEIDDVNKPWLQAERSVDFVYIRTMAGSIKSWPELLTEAYKTLKPGGKLEFVEFGLQWECLDGTFDPNGSCGVWTKEFHKIATELMGIDFDPIPKMPRWLREAGFEDIAMHDEIVPIGPWPRDRRLKNIGRYFLSNMLEGGVENYTLMLFTRAGWDETSVHAMLGGVRKDLLDTRIHAFTRAWFITATKPLR</sequence>
<dbReference type="InParanoid" id="K1XDJ3"/>